<name>A0A7I7PI08_9MYCO</name>
<evidence type="ECO:0000313" key="3">
    <source>
        <dbReference type="Proteomes" id="UP000192374"/>
    </source>
</evidence>
<dbReference type="NCBIfam" id="NF047509">
    <property type="entry name" value="Rv3131_FMN_oxido"/>
    <property type="match status" value="1"/>
</dbReference>
<gene>
    <name evidence="1" type="primary">acg_1</name>
    <name evidence="2" type="ORF">BST37_06145</name>
    <name evidence="1" type="ORF">MNVI_35340</name>
</gene>
<dbReference type="SUPFAM" id="SSF55469">
    <property type="entry name" value="FMN-dependent nitroreductase-like"/>
    <property type="match status" value="2"/>
</dbReference>
<dbReference type="Proteomes" id="UP000466894">
    <property type="component" value="Chromosome"/>
</dbReference>
<dbReference type="EMBL" id="MVIC01000006">
    <property type="protein sequence ID" value="ORB16862.1"/>
    <property type="molecule type" value="Genomic_DNA"/>
</dbReference>
<dbReference type="Proteomes" id="UP000192374">
    <property type="component" value="Unassembled WGS sequence"/>
</dbReference>
<dbReference type="PANTHER" id="PTHR23026:SF123">
    <property type="entry name" value="NAD(P)H NITROREDUCTASE RV3131-RELATED"/>
    <property type="match status" value="1"/>
</dbReference>
<reference evidence="1" key="3">
    <citation type="submission" date="2020-02" db="EMBL/GenBank/DDBJ databases">
        <authorList>
            <person name="Matsumoto Y."/>
            <person name="Motooka D."/>
            <person name="Nakamura S."/>
        </authorList>
    </citation>
    <scope>NUCLEOTIDE SEQUENCE</scope>
    <source>
        <strain evidence="1">JCM 16367</strain>
    </source>
</reference>
<dbReference type="EMBL" id="AP022583">
    <property type="protein sequence ID" value="BBY08216.1"/>
    <property type="molecule type" value="Genomic_DNA"/>
</dbReference>
<dbReference type="Gene3D" id="3.40.109.10">
    <property type="entry name" value="NADH Oxidase"/>
    <property type="match status" value="1"/>
</dbReference>
<evidence type="ECO:0000313" key="2">
    <source>
        <dbReference type="EMBL" id="ORB16862.1"/>
    </source>
</evidence>
<keyword evidence="3" id="KW-1185">Reference proteome</keyword>
<dbReference type="KEGG" id="mnv:MNVI_35340"/>
<organism evidence="1 4">
    <name type="scientific">Mycobacterium noviomagense</name>
    <dbReference type="NCBI Taxonomy" id="459858"/>
    <lineage>
        <taxon>Bacteria</taxon>
        <taxon>Bacillati</taxon>
        <taxon>Actinomycetota</taxon>
        <taxon>Actinomycetes</taxon>
        <taxon>Mycobacteriales</taxon>
        <taxon>Mycobacteriaceae</taxon>
        <taxon>Mycobacterium</taxon>
    </lineage>
</organism>
<reference evidence="1 4" key="2">
    <citation type="journal article" date="2019" name="Emerg. Microbes Infect.">
        <title>Comprehensive subspecies identification of 175 nontuberculous mycobacteria species based on 7547 genomic profiles.</title>
        <authorList>
            <person name="Matsumoto Y."/>
            <person name="Kinjo T."/>
            <person name="Motooka D."/>
            <person name="Nabeya D."/>
            <person name="Jung N."/>
            <person name="Uechi K."/>
            <person name="Horii T."/>
            <person name="Iida T."/>
            <person name="Fujita J."/>
            <person name="Nakamura S."/>
        </authorList>
    </citation>
    <scope>NUCLEOTIDE SEQUENCE [LARGE SCALE GENOMIC DNA]</scope>
    <source>
        <strain evidence="1 4">JCM 16367</strain>
    </source>
</reference>
<reference evidence="2 3" key="1">
    <citation type="submission" date="2017-02" db="EMBL/GenBank/DDBJ databases">
        <title>The new phylogeny of genus Mycobacterium.</title>
        <authorList>
            <person name="Tortoli E."/>
            <person name="Trovato A."/>
            <person name="Cirillo D.M."/>
        </authorList>
    </citation>
    <scope>NUCLEOTIDE SEQUENCE [LARGE SCALE GENOMIC DNA]</scope>
    <source>
        <strain evidence="2 3">DSM 45145</strain>
    </source>
</reference>
<accession>A0A7I7PI08</accession>
<dbReference type="AlphaFoldDB" id="A0A7I7PI08"/>
<dbReference type="RefSeq" id="WP_083086725.1">
    <property type="nucleotide sequence ID" value="NZ_AP022583.1"/>
</dbReference>
<dbReference type="PANTHER" id="PTHR23026">
    <property type="entry name" value="NADPH NITROREDUCTASE"/>
    <property type="match status" value="1"/>
</dbReference>
<proteinExistence type="predicted"/>
<evidence type="ECO:0000313" key="4">
    <source>
        <dbReference type="Proteomes" id="UP000466894"/>
    </source>
</evidence>
<dbReference type="InterPro" id="IPR000415">
    <property type="entry name" value="Nitroreductase-like"/>
</dbReference>
<sequence>MPVKTIETPVIKDAVRNACRAPSLHNSQPWQWVFDVNNGQLRFFLDPSRVMDTDRIGREALIGCGAALDHLRVAAAAAGWQAHIERFPNTSNPNHLASIHFTPMDYVDDDHRLRARAIWARHTDRLPFTAPTDWESFEPILRGAVDGTAVHLDVLPDDVRPRLAEASRLADSLRLYDSPYHNELRWWTSPFEASEGIPYTSLVSAAESARVDVERAFPMTHRGDRRAEIPEDHSTILVLSTDSDTRVDALATGEALSAVLLECTLAGLATCPVTHVTELHVTRDIIAGLLNDDNVRPQVLVRVGLAPTTETPPPPTPRRPLAEVFRLQT</sequence>
<dbReference type="GO" id="GO:0016491">
    <property type="term" value="F:oxidoreductase activity"/>
    <property type="evidence" value="ECO:0007669"/>
    <property type="project" value="InterPro"/>
</dbReference>
<protein>
    <submittedName>
        <fullName evidence="1 2">NAD(P)H nitroreductase</fullName>
    </submittedName>
</protein>
<dbReference type="InterPro" id="IPR050627">
    <property type="entry name" value="Nitroreductase/BluB"/>
</dbReference>
<evidence type="ECO:0000313" key="1">
    <source>
        <dbReference type="EMBL" id="BBY08216.1"/>
    </source>
</evidence>
<dbReference type="OrthoDB" id="8156917at2"/>